<protein>
    <submittedName>
        <fullName evidence="1">Uncharacterized protein</fullName>
    </submittedName>
</protein>
<evidence type="ECO:0000313" key="1">
    <source>
        <dbReference type="EMBL" id="CAF4999517.1"/>
    </source>
</evidence>
<comment type="caution">
    <text evidence="1">The sequence shown here is derived from an EMBL/GenBank/DDBJ whole genome shotgun (WGS) entry which is preliminary data.</text>
</comment>
<organism evidence="1 2">
    <name type="scientific">Rotaria socialis</name>
    <dbReference type="NCBI Taxonomy" id="392032"/>
    <lineage>
        <taxon>Eukaryota</taxon>
        <taxon>Metazoa</taxon>
        <taxon>Spiralia</taxon>
        <taxon>Gnathifera</taxon>
        <taxon>Rotifera</taxon>
        <taxon>Eurotatoria</taxon>
        <taxon>Bdelloidea</taxon>
        <taxon>Philodinida</taxon>
        <taxon>Philodinidae</taxon>
        <taxon>Rotaria</taxon>
    </lineage>
</organism>
<dbReference type="AlphaFoldDB" id="A0A822AAI0"/>
<accession>A0A822AAI0</accession>
<reference evidence="1" key="1">
    <citation type="submission" date="2021-02" db="EMBL/GenBank/DDBJ databases">
        <authorList>
            <person name="Nowell W R."/>
        </authorList>
    </citation>
    <scope>NUCLEOTIDE SEQUENCE</scope>
</reference>
<name>A0A822AAI0_9BILA</name>
<gene>
    <name evidence="1" type="ORF">QYT958_LOCUS37964</name>
</gene>
<evidence type="ECO:0000313" key="2">
    <source>
        <dbReference type="Proteomes" id="UP000663848"/>
    </source>
</evidence>
<dbReference type="EMBL" id="CAJOBR010032503">
    <property type="protein sequence ID" value="CAF4999517.1"/>
    <property type="molecule type" value="Genomic_DNA"/>
</dbReference>
<proteinExistence type="predicted"/>
<feature type="non-terminal residue" evidence="1">
    <location>
        <position position="1"/>
    </location>
</feature>
<dbReference type="Proteomes" id="UP000663848">
    <property type="component" value="Unassembled WGS sequence"/>
</dbReference>
<sequence length="36" mass="4447">MYMKGVYEQSAMYTELAQNKMDYYELQRIAQDYQRS</sequence>